<feature type="transmembrane region" description="Helical" evidence="9">
    <location>
        <begin position="104"/>
        <end position="126"/>
    </location>
</feature>
<evidence type="ECO:0000256" key="1">
    <source>
        <dbReference type="ARBA" id="ARBA00004141"/>
    </source>
</evidence>
<sequence length="319" mass="36573">MNNSHTTTLYIFSTSSPVEESFFPLYFYVIIITVATIIFLGGLVGNILVIYIIMKNSNGRMQSTFHYLVASLSCYDVLVVLISMPQTLTYDLTLKWPFGRTACYINFNLPVLFACGSVFTMVAIALDRYRSIRTIFTFLTFTKLKKLIVIFIIFCLSFLCMLPCCLYTRYLDDTNFPQCGVIFSPDPFVANVSYVLFLTMIVLIIPFITILFLYGGLIYSLNKVRHRIFDSTLAQNIYNTAAKQSTQMLVLIVTTFILTWLPLFACFIVAAFSKISSDHIKTFRMIYTTSHLISYSNSIINPIVYAIYSRTFLKNYNHH</sequence>
<name>B3RTV9_TRIAD</name>
<dbReference type="Pfam" id="PF00001">
    <property type="entry name" value="7tm_1"/>
    <property type="match status" value="1"/>
</dbReference>
<keyword evidence="12" id="KW-1185">Reference proteome</keyword>
<evidence type="ECO:0000256" key="2">
    <source>
        <dbReference type="ARBA" id="ARBA00022692"/>
    </source>
</evidence>
<feature type="transmembrane region" description="Helical" evidence="9">
    <location>
        <begin position="25"/>
        <end position="53"/>
    </location>
</feature>
<dbReference type="GO" id="GO:0007186">
    <property type="term" value="P:G protein-coupled receptor signaling pathway"/>
    <property type="evidence" value="ECO:0000318"/>
    <property type="project" value="GO_Central"/>
</dbReference>
<dbReference type="FunFam" id="1.20.1070.10:FF:000463">
    <property type="entry name" value="Substance-K receptor"/>
    <property type="match status" value="1"/>
</dbReference>
<dbReference type="PhylomeDB" id="B3RTV9"/>
<dbReference type="InterPro" id="IPR017452">
    <property type="entry name" value="GPCR_Rhodpsn_7TM"/>
</dbReference>
<protein>
    <recommendedName>
        <fullName evidence="10">G-protein coupled receptors family 1 profile domain-containing protein</fullName>
    </recommendedName>
</protein>
<feature type="transmembrane region" description="Helical" evidence="9">
    <location>
        <begin position="65"/>
        <end position="84"/>
    </location>
</feature>
<dbReference type="GO" id="GO:0032870">
    <property type="term" value="P:cellular response to hormone stimulus"/>
    <property type="evidence" value="ECO:0000318"/>
    <property type="project" value="GO_Central"/>
</dbReference>
<dbReference type="PRINTS" id="PR00237">
    <property type="entry name" value="GPCRRHODOPSN"/>
</dbReference>
<dbReference type="SMART" id="SM01381">
    <property type="entry name" value="7TM_GPCR_Srsx"/>
    <property type="match status" value="1"/>
</dbReference>
<evidence type="ECO:0000256" key="9">
    <source>
        <dbReference type="SAM" id="Phobius"/>
    </source>
</evidence>
<evidence type="ECO:0000313" key="11">
    <source>
        <dbReference type="EMBL" id="EDV25692.1"/>
    </source>
</evidence>
<dbReference type="GO" id="GO:0004930">
    <property type="term" value="F:G protein-coupled receptor activity"/>
    <property type="evidence" value="ECO:0000318"/>
    <property type="project" value="GO_Central"/>
</dbReference>
<dbReference type="OrthoDB" id="2132067at2759"/>
<gene>
    <name evidence="11" type="ORF">TRIADDRAFT_23413</name>
</gene>
<dbReference type="STRING" id="10228.B3RTV9"/>
<feature type="transmembrane region" description="Helical" evidence="9">
    <location>
        <begin position="292"/>
        <end position="313"/>
    </location>
</feature>
<dbReference type="Proteomes" id="UP000009022">
    <property type="component" value="Unassembled WGS sequence"/>
</dbReference>
<comment type="subcellular location">
    <subcellularLocation>
        <location evidence="1">Membrane</location>
        <topology evidence="1">Multi-pass membrane protein</topology>
    </subcellularLocation>
</comment>
<dbReference type="Gene3D" id="1.20.1070.10">
    <property type="entry name" value="Rhodopsin 7-helix transmembrane proteins"/>
    <property type="match status" value="1"/>
</dbReference>
<dbReference type="InParanoid" id="B3RTV9"/>
<dbReference type="PANTHER" id="PTHR45695:SF9">
    <property type="entry name" value="LEUCOKININ RECEPTOR"/>
    <property type="match status" value="1"/>
</dbReference>
<dbReference type="eggNOG" id="KOG3656">
    <property type="taxonomic scope" value="Eukaryota"/>
</dbReference>
<dbReference type="GO" id="GO:0005886">
    <property type="term" value="C:plasma membrane"/>
    <property type="evidence" value="ECO:0000318"/>
    <property type="project" value="GO_Central"/>
</dbReference>
<feature type="domain" description="G-protein coupled receptors family 1 profile" evidence="10">
    <location>
        <begin position="45"/>
        <end position="305"/>
    </location>
</feature>
<feature type="transmembrane region" description="Helical" evidence="9">
    <location>
        <begin position="194"/>
        <end position="219"/>
    </location>
</feature>
<keyword evidence="7 8" id="KW-0807">Transducer</keyword>
<accession>B3RTV9</accession>
<evidence type="ECO:0000256" key="7">
    <source>
        <dbReference type="ARBA" id="ARBA00023224"/>
    </source>
</evidence>
<dbReference type="PANTHER" id="PTHR45695">
    <property type="entry name" value="LEUCOKININ RECEPTOR-RELATED"/>
    <property type="match status" value="1"/>
</dbReference>
<evidence type="ECO:0000256" key="3">
    <source>
        <dbReference type="ARBA" id="ARBA00022989"/>
    </source>
</evidence>
<evidence type="ECO:0000256" key="6">
    <source>
        <dbReference type="ARBA" id="ARBA00023170"/>
    </source>
</evidence>
<dbReference type="CDD" id="cd00637">
    <property type="entry name" value="7tm_classA_rhodopsin-like"/>
    <property type="match status" value="1"/>
</dbReference>
<proteinExistence type="inferred from homology"/>
<evidence type="ECO:0000256" key="8">
    <source>
        <dbReference type="RuleBase" id="RU000688"/>
    </source>
</evidence>
<dbReference type="AlphaFoldDB" id="B3RTV9"/>
<keyword evidence="5 9" id="KW-0472">Membrane</keyword>
<dbReference type="RefSeq" id="XP_002111725.1">
    <property type="nucleotide sequence ID" value="XM_002111689.1"/>
</dbReference>
<keyword evidence="2 8" id="KW-0812">Transmembrane</keyword>
<evidence type="ECO:0000259" key="10">
    <source>
        <dbReference type="PROSITE" id="PS50262"/>
    </source>
</evidence>
<feature type="transmembrane region" description="Helical" evidence="9">
    <location>
        <begin position="248"/>
        <end position="272"/>
    </location>
</feature>
<dbReference type="PROSITE" id="PS00237">
    <property type="entry name" value="G_PROTEIN_RECEP_F1_1"/>
    <property type="match status" value="1"/>
</dbReference>
<dbReference type="HOGENOM" id="CLU_009579_6_0_1"/>
<dbReference type="PROSITE" id="PS50262">
    <property type="entry name" value="G_PROTEIN_RECEP_F1_2"/>
    <property type="match status" value="1"/>
</dbReference>
<dbReference type="GeneID" id="6753452"/>
<evidence type="ECO:0000256" key="5">
    <source>
        <dbReference type="ARBA" id="ARBA00023136"/>
    </source>
</evidence>
<dbReference type="SUPFAM" id="SSF81321">
    <property type="entry name" value="Family A G protein-coupled receptor-like"/>
    <property type="match status" value="1"/>
</dbReference>
<organism evidence="11 12">
    <name type="scientific">Trichoplax adhaerens</name>
    <name type="common">Trichoplax reptans</name>
    <dbReference type="NCBI Taxonomy" id="10228"/>
    <lineage>
        <taxon>Eukaryota</taxon>
        <taxon>Metazoa</taxon>
        <taxon>Placozoa</taxon>
        <taxon>Uniplacotomia</taxon>
        <taxon>Trichoplacea</taxon>
        <taxon>Trichoplacidae</taxon>
        <taxon>Trichoplax</taxon>
    </lineage>
</organism>
<comment type="similarity">
    <text evidence="8">Belongs to the G-protein coupled receptor 1 family.</text>
</comment>
<dbReference type="InterPro" id="IPR000276">
    <property type="entry name" value="GPCR_Rhodpsn"/>
</dbReference>
<evidence type="ECO:0000313" key="12">
    <source>
        <dbReference type="Proteomes" id="UP000009022"/>
    </source>
</evidence>
<dbReference type="CTD" id="6753452"/>
<dbReference type="KEGG" id="tad:TRIADDRAFT_23413"/>
<feature type="transmembrane region" description="Helical" evidence="9">
    <location>
        <begin position="147"/>
        <end position="170"/>
    </location>
</feature>
<dbReference type="EMBL" id="DS985244">
    <property type="protein sequence ID" value="EDV25692.1"/>
    <property type="molecule type" value="Genomic_DNA"/>
</dbReference>
<keyword evidence="4 8" id="KW-0297">G-protein coupled receptor</keyword>
<keyword evidence="6 8" id="KW-0675">Receptor</keyword>
<reference evidence="11 12" key="1">
    <citation type="journal article" date="2008" name="Nature">
        <title>The Trichoplax genome and the nature of placozoans.</title>
        <authorList>
            <person name="Srivastava M."/>
            <person name="Begovic E."/>
            <person name="Chapman J."/>
            <person name="Putnam N.H."/>
            <person name="Hellsten U."/>
            <person name="Kawashima T."/>
            <person name="Kuo A."/>
            <person name="Mitros T."/>
            <person name="Salamov A."/>
            <person name="Carpenter M.L."/>
            <person name="Signorovitch A.Y."/>
            <person name="Moreno M.A."/>
            <person name="Kamm K."/>
            <person name="Grimwood J."/>
            <person name="Schmutz J."/>
            <person name="Shapiro H."/>
            <person name="Grigoriev I.V."/>
            <person name="Buss L.W."/>
            <person name="Schierwater B."/>
            <person name="Dellaporta S.L."/>
            <person name="Rokhsar D.S."/>
        </authorList>
    </citation>
    <scope>NUCLEOTIDE SEQUENCE [LARGE SCALE GENOMIC DNA]</scope>
    <source>
        <strain evidence="11 12">Grell-BS-1999</strain>
    </source>
</reference>
<dbReference type="OMA" id="CTILRIY"/>
<keyword evidence="3 9" id="KW-1133">Transmembrane helix</keyword>
<evidence type="ECO:0000256" key="4">
    <source>
        <dbReference type="ARBA" id="ARBA00023040"/>
    </source>
</evidence>